<evidence type="ECO:0000313" key="3">
    <source>
        <dbReference type="EMBL" id="TQM14561.1"/>
    </source>
</evidence>
<reference evidence="3 4" key="1">
    <citation type="submission" date="2019-06" db="EMBL/GenBank/DDBJ databases">
        <title>Sequencing the genomes of 1000 actinobacteria strains.</title>
        <authorList>
            <person name="Klenk H.-P."/>
        </authorList>
    </citation>
    <scope>NUCLEOTIDE SEQUENCE [LARGE SCALE GENOMIC DNA]</scope>
    <source>
        <strain evidence="3 4">DSM 45301</strain>
    </source>
</reference>
<dbReference type="Proteomes" id="UP000315677">
    <property type="component" value="Unassembled WGS sequence"/>
</dbReference>
<gene>
    <name evidence="3" type="ORF">FB558_1327</name>
</gene>
<dbReference type="Pfam" id="PF01547">
    <property type="entry name" value="SBP_bac_1"/>
    <property type="match status" value="1"/>
</dbReference>
<dbReference type="PANTHER" id="PTHR43649:SF29">
    <property type="entry name" value="OSMOPROTECTIVE COMPOUNDS-BINDING PROTEIN GGTB"/>
    <property type="match status" value="1"/>
</dbReference>
<dbReference type="InterPro" id="IPR006059">
    <property type="entry name" value="SBP"/>
</dbReference>
<organism evidence="3 4">
    <name type="scientific">Pseudonocardia kunmingensis</name>
    <dbReference type="NCBI Taxonomy" id="630975"/>
    <lineage>
        <taxon>Bacteria</taxon>
        <taxon>Bacillati</taxon>
        <taxon>Actinomycetota</taxon>
        <taxon>Actinomycetes</taxon>
        <taxon>Pseudonocardiales</taxon>
        <taxon>Pseudonocardiaceae</taxon>
        <taxon>Pseudonocardia</taxon>
    </lineage>
</organism>
<dbReference type="OrthoDB" id="8663148at2"/>
<dbReference type="Gene3D" id="3.40.190.10">
    <property type="entry name" value="Periplasmic binding protein-like II"/>
    <property type="match status" value="2"/>
</dbReference>
<dbReference type="SUPFAM" id="SSF53850">
    <property type="entry name" value="Periplasmic binding protein-like II"/>
    <property type="match status" value="1"/>
</dbReference>
<dbReference type="EMBL" id="VFPA01000001">
    <property type="protein sequence ID" value="TQM14561.1"/>
    <property type="molecule type" value="Genomic_DNA"/>
</dbReference>
<evidence type="ECO:0000256" key="1">
    <source>
        <dbReference type="ARBA" id="ARBA00008520"/>
    </source>
</evidence>
<keyword evidence="4" id="KW-1185">Reference proteome</keyword>
<comment type="caution">
    <text evidence="3">The sequence shown here is derived from an EMBL/GenBank/DDBJ whole genome shotgun (WGS) entry which is preliminary data.</text>
</comment>
<dbReference type="PROSITE" id="PS51257">
    <property type="entry name" value="PROKAR_LIPOPROTEIN"/>
    <property type="match status" value="1"/>
</dbReference>
<sequence>MRSGALRRCLPVLVAVVVVVAGCANPEAGRGGPGLSGRSIEVLAVWSDEEQAAFERVLEVFERRTGTTVTYVSGGDEVPTLLATRLAGGSPPDVAGISQPALVRTLARAGSLVPLDAATESVIDAQFAPVWKGLGTVDGELFGLVFKAANKSTVWYDAEQLGPGFTPPRTWDAFTETLRKLSDTGDTPLSVGGADGWVLTDWFENVYLQTAGGQMYDRLADHEIPWTHPSVRTALETLGQAFRPEYLPGGVSGALHTEFTESVVDVFGADPQASIVYEADFVAGAIAESTSATVGRDARVFPFPRIGPVRSVVSGGDTLVALTDEPGTAELMRFLASSEAASIWAQHGGFVSPNRQVELGDYPDDTTRQIADELVNAENVRFDMSDLMPTALGGIRGDGFWRAMQDYLADPSRIDRILADLEAEAAAAYDGGGR</sequence>
<accession>A0A543DYZ7</accession>
<comment type="similarity">
    <text evidence="1">Belongs to the bacterial solute-binding protein 1 family.</text>
</comment>
<dbReference type="PANTHER" id="PTHR43649">
    <property type="entry name" value="ARABINOSE-BINDING PROTEIN-RELATED"/>
    <property type="match status" value="1"/>
</dbReference>
<name>A0A543DYZ7_9PSEU</name>
<dbReference type="AlphaFoldDB" id="A0A543DYZ7"/>
<protein>
    <submittedName>
        <fullName evidence="3">Carbohydrate ABC transporter substrate-binding protein (CUT1 family)</fullName>
    </submittedName>
</protein>
<evidence type="ECO:0000313" key="4">
    <source>
        <dbReference type="Proteomes" id="UP000315677"/>
    </source>
</evidence>
<proteinExistence type="inferred from homology"/>
<keyword evidence="2" id="KW-0813">Transport</keyword>
<dbReference type="InterPro" id="IPR050490">
    <property type="entry name" value="Bact_solute-bd_prot1"/>
</dbReference>
<evidence type="ECO:0000256" key="2">
    <source>
        <dbReference type="ARBA" id="ARBA00022448"/>
    </source>
</evidence>